<name>A0ABP9AKP1_9GAMM</name>
<gene>
    <name evidence="1" type="ORF">GCM10023307_03940</name>
</gene>
<proteinExistence type="predicted"/>
<dbReference type="PIRSF" id="PIRSF028589">
    <property type="entry name" value="UCP028589"/>
    <property type="match status" value="1"/>
</dbReference>
<dbReference type="EMBL" id="BAABJE010000001">
    <property type="protein sequence ID" value="GAA4782582.1"/>
    <property type="molecule type" value="Genomic_DNA"/>
</dbReference>
<dbReference type="RefSeq" id="WP_345301590.1">
    <property type="nucleotide sequence ID" value="NZ_BAABJE010000001.1"/>
</dbReference>
<dbReference type="InterPro" id="IPR016893">
    <property type="entry name" value="UCP028589"/>
</dbReference>
<accession>A0ABP9AKP1</accession>
<organism evidence="1 2">
    <name type="scientific">Lysobacter hankyongensis</name>
    <dbReference type="NCBI Taxonomy" id="1176535"/>
    <lineage>
        <taxon>Bacteria</taxon>
        <taxon>Pseudomonadati</taxon>
        <taxon>Pseudomonadota</taxon>
        <taxon>Gammaproteobacteria</taxon>
        <taxon>Lysobacterales</taxon>
        <taxon>Lysobacteraceae</taxon>
        <taxon>Lysobacter</taxon>
    </lineage>
</organism>
<evidence type="ECO:0008006" key="3">
    <source>
        <dbReference type="Google" id="ProtNLM"/>
    </source>
</evidence>
<dbReference type="Proteomes" id="UP001499959">
    <property type="component" value="Unassembled WGS sequence"/>
</dbReference>
<sequence>MQDFSFQGKLYLGNRLPGGRPGALRWVGDAPKCDLTLKTETETRKESYSGNRLTSAVLQKGKEAELTVAINWADIDNLLLGLYASKASIAAGTVTGEAFPAGLAANDVIALDHTTISQFVLTDGNAAPATLVANTHYRIESIRAGLIKLLNLATFVQPLRAAYRYGARTSVAMLTTSAPERFLYLDGTNSIDNAPVQVRLYRVQFNPVSNLGLIHESFGQFELTASVLFDPEAAADPLLGGFGRLDLPEVV</sequence>
<evidence type="ECO:0000313" key="2">
    <source>
        <dbReference type="Proteomes" id="UP001499959"/>
    </source>
</evidence>
<reference evidence="2" key="1">
    <citation type="journal article" date="2019" name="Int. J. Syst. Evol. Microbiol.">
        <title>The Global Catalogue of Microorganisms (GCM) 10K type strain sequencing project: providing services to taxonomists for standard genome sequencing and annotation.</title>
        <authorList>
            <consortium name="The Broad Institute Genomics Platform"/>
            <consortium name="The Broad Institute Genome Sequencing Center for Infectious Disease"/>
            <person name="Wu L."/>
            <person name="Ma J."/>
        </authorList>
    </citation>
    <scope>NUCLEOTIDE SEQUENCE [LARGE SCALE GENOMIC DNA]</scope>
    <source>
        <strain evidence="2">JCM 18204</strain>
    </source>
</reference>
<keyword evidence="2" id="KW-1185">Reference proteome</keyword>
<comment type="caution">
    <text evidence="1">The sequence shown here is derived from an EMBL/GenBank/DDBJ whole genome shotgun (WGS) entry which is preliminary data.</text>
</comment>
<protein>
    <recommendedName>
        <fullName evidence="3">Viral coat protein P2 N-terminal domain-containing protein</fullName>
    </recommendedName>
</protein>
<evidence type="ECO:0000313" key="1">
    <source>
        <dbReference type="EMBL" id="GAA4782582.1"/>
    </source>
</evidence>